<dbReference type="Gene3D" id="3.40.50.10140">
    <property type="entry name" value="Toll/interleukin-1 receptor homology (TIR) domain"/>
    <property type="match status" value="1"/>
</dbReference>
<dbReference type="RefSeq" id="WP_094846798.1">
    <property type="nucleotide sequence ID" value="NZ_NEVJ01000002.1"/>
</dbReference>
<gene>
    <name evidence="2" type="ORF">CAL26_10505</name>
</gene>
<comment type="caution">
    <text evidence="2">The sequence shown here is derived from an EMBL/GenBank/DDBJ whole genome shotgun (WGS) entry which is preliminary data.</text>
</comment>
<dbReference type="OrthoDB" id="122965at2"/>
<dbReference type="EMBL" id="NEVJ01000002">
    <property type="protein sequence ID" value="OZI23838.1"/>
    <property type="molecule type" value="Genomic_DNA"/>
</dbReference>
<dbReference type="InterPro" id="IPR035897">
    <property type="entry name" value="Toll_tir_struct_dom_sf"/>
</dbReference>
<proteinExistence type="predicted"/>
<keyword evidence="3" id="KW-1185">Reference proteome</keyword>
<sequence>MKVFISWSGAISHRVAVVLREWLPSVIQSVEPYVSSEDIDKGARWSTDIAGELHASAYGLICLTPENVAAPWINFEAGALGKSIDKGRVSPFLFRLKRSEVEGPILQFQSTVLERSDVFKLLESINDACGIEGLESSRLEKSFSVWWPQLEKQLNEIPEEERASDRLPEAAGEPPDAETSRVLEEILELTRNNHKLLRSPEALLPPEYIQHVVRRSSRREDLSVITRTFDGQVQEINPEAIRDLVERYRDVLKFLGMVKTDLDDHPACREVIRLIRIMDVPLRYIARELGLRLPREIISEKEEF</sequence>
<evidence type="ECO:0000313" key="2">
    <source>
        <dbReference type="EMBL" id="OZI23838.1"/>
    </source>
</evidence>
<dbReference type="Proteomes" id="UP000216857">
    <property type="component" value="Unassembled WGS sequence"/>
</dbReference>
<protein>
    <submittedName>
        <fullName evidence="2">Uncharacterized protein</fullName>
    </submittedName>
</protein>
<evidence type="ECO:0000256" key="1">
    <source>
        <dbReference type="SAM" id="MobiDB-lite"/>
    </source>
</evidence>
<dbReference type="AlphaFoldDB" id="A0A261RFM1"/>
<dbReference type="SUPFAM" id="SSF52200">
    <property type="entry name" value="Toll/Interleukin receptor TIR domain"/>
    <property type="match status" value="1"/>
</dbReference>
<feature type="region of interest" description="Disordered" evidence="1">
    <location>
        <begin position="157"/>
        <end position="179"/>
    </location>
</feature>
<name>A0A261RFM1_9BORD</name>
<reference evidence="2" key="1">
    <citation type="submission" date="2017-05" db="EMBL/GenBank/DDBJ databases">
        <title>Complete and WGS of Bordetella genogroups.</title>
        <authorList>
            <person name="Spilker T."/>
            <person name="Lipuma J."/>
        </authorList>
    </citation>
    <scope>NUCLEOTIDE SEQUENCE</scope>
    <source>
        <strain evidence="2">AU21707</strain>
    </source>
</reference>
<accession>A0A261RFM1</accession>
<organism evidence="2 3">
    <name type="scientific">Bordetella genomosp. 9</name>
    <dbReference type="NCBI Taxonomy" id="1416803"/>
    <lineage>
        <taxon>Bacteria</taxon>
        <taxon>Pseudomonadati</taxon>
        <taxon>Pseudomonadota</taxon>
        <taxon>Betaproteobacteria</taxon>
        <taxon>Burkholderiales</taxon>
        <taxon>Alcaligenaceae</taxon>
        <taxon>Bordetella</taxon>
    </lineage>
</organism>
<evidence type="ECO:0000313" key="3">
    <source>
        <dbReference type="Proteomes" id="UP000216857"/>
    </source>
</evidence>